<dbReference type="GeneID" id="24570682"/>
<protein>
    <submittedName>
        <fullName evidence="2">Orf66</fullName>
    </submittedName>
</protein>
<evidence type="ECO:0000313" key="2">
    <source>
        <dbReference type="EMBL" id="AKJ77344.1"/>
    </source>
</evidence>
<accession>A0A0G3F658</accession>
<sequence>MRKLNRFTIYRFKPLSHFSINISLSFIWIALCIFSFLTFSSDNHYKVFDLRSWLFLYTSFVLICE</sequence>
<name>A0A0G3F658_PSEMU</name>
<keyword evidence="1" id="KW-0812">Transmembrane</keyword>
<keyword evidence="1" id="KW-1133">Transmembrane helix</keyword>
<keyword evidence="1" id="KW-0472">Membrane</keyword>
<keyword evidence="2" id="KW-0496">Mitochondrion</keyword>
<organism evidence="2">
    <name type="scientific">Pseudo-nitzschia multiseries</name>
    <name type="common">Marine planktonic diatom</name>
    <name type="synonym">Nitzschia pungens f. multiseries</name>
    <dbReference type="NCBI Taxonomy" id="37319"/>
    <lineage>
        <taxon>Eukaryota</taxon>
        <taxon>Sar</taxon>
        <taxon>Stramenopiles</taxon>
        <taxon>Ochrophyta</taxon>
        <taxon>Bacillariophyta</taxon>
        <taxon>Bacillariophyceae</taxon>
        <taxon>Bacillariophycidae</taxon>
        <taxon>Bacillariales</taxon>
        <taxon>Bacillariaceae</taxon>
        <taxon>Pseudo-nitzschia</taxon>
    </lineage>
</organism>
<dbReference type="RefSeq" id="YP_009144736.1">
    <property type="nucleotide sequence ID" value="NC_027265.1"/>
</dbReference>
<evidence type="ECO:0000256" key="1">
    <source>
        <dbReference type="SAM" id="Phobius"/>
    </source>
</evidence>
<geneLocation type="mitochondrion" evidence="2"/>
<gene>
    <name evidence="2" type="primary">orf66</name>
</gene>
<proteinExistence type="predicted"/>
<reference evidence="2" key="1">
    <citation type="submission" date="2015-04" db="EMBL/GenBank/DDBJ databases">
        <title>Pseudonitzschia multiseries mitochondrial genome.</title>
        <authorList>
            <person name="Bi G."/>
            <person name="Yuan X."/>
            <person name="Cao M."/>
        </authorList>
    </citation>
    <scope>NUCLEOTIDE SEQUENCE</scope>
</reference>
<feature type="transmembrane region" description="Helical" evidence="1">
    <location>
        <begin position="20"/>
        <end position="39"/>
    </location>
</feature>
<dbReference type="EMBL" id="KR149143">
    <property type="protein sequence ID" value="AKJ77344.1"/>
    <property type="molecule type" value="Genomic_DNA"/>
</dbReference>
<dbReference type="AlphaFoldDB" id="A0A0G3F658"/>